<proteinExistence type="predicted"/>
<keyword evidence="1" id="KW-0378">Hydrolase</keyword>
<accession>A0ACB9YQ25</accession>
<dbReference type="EMBL" id="MU393555">
    <property type="protein sequence ID" value="KAI4861332.1"/>
    <property type="molecule type" value="Genomic_DNA"/>
</dbReference>
<sequence length="370" mass="40961">MLTPTYWAICCLLIYPVALAEIAPKDSSPSDVDMTRSAVDAMMALYDNATGLWDPNNPGGSWWQNGVALWALSEYMIKSGSRDYLAQAQNTVEIQRAPLEWWPEGGGDFRADSTDDTGWWALAMTSMYQLTGDEEYLNIAKEDEAYMFNYWNTTTCGGGLIWNIPNGTYHNAISNELYLELTATLHNLIPGDTLYLNHSLMEWEWFNNSGMINSQNLVNDGLTDDATCVNNGMTTWTYNQGVILGGLVELSIALGDSTYLETARQIADAVVSSTDLVQDGIITEPCATEEECEPNGTAFKGIFIRELAKLDAVLDDHPYQALIQDNAQTAYENARNGSDFYGFLWQGPFDNVTIGTQLSAVELLVAAYLQ</sequence>
<keyword evidence="2" id="KW-1185">Reference proteome</keyword>
<comment type="caution">
    <text evidence="1">The sequence shown here is derived from an EMBL/GenBank/DDBJ whole genome shotgun (WGS) entry which is preliminary data.</text>
</comment>
<dbReference type="Proteomes" id="UP001497700">
    <property type="component" value="Unassembled WGS sequence"/>
</dbReference>
<organism evidence="1 2">
    <name type="scientific">Hypoxylon rubiginosum</name>
    <dbReference type="NCBI Taxonomy" id="110542"/>
    <lineage>
        <taxon>Eukaryota</taxon>
        <taxon>Fungi</taxon>
        <taxon>Dikarya</taxon>
        <taxon>Ascomycota</taxon>
        <taxon>Pezizomycotina</taxon>
        <taxon>Sordariomycetes</taxon>
        <taxon>Xylariomycetidae</taxon>
        <taxon>Xylariales</taxon>
        <taxon>Hypoxylaceae</taxon>
        <taxon>Hypoxylon</taxon>
    </lineage>
</organism>
<name>A0ACB9YQ25_9PEZI</name>
<gene>
    <name evidence="1" type="ORF">F4820DRAFT_434002</name>
</gene>
<reference evidence="1 2" key="1">
    <citation type="journal article" date="2022" name="New Phytol.">
        <title>Ecological generalism drives hyperdiversity of secondary metabolite gene clusters in xylarialean endophytes.</title>
        <authorList>
            <person name="Franco M.E.E."/>
            <person name="Wisecaver J.H."/>
            <person name="Arnold A.E."/>
            <person name="Ju Y.M."/>
            <person name="Slot J.C."/>
            <person name="Ahrendt S."/>
            <person name="Moore L.P."/>
            <person name="Eastman K.E."/>
            <person name="Scott K."/>
            <person name="Konkel Z."/>
            <person name="Mondo S.J."/>
            <person name="Kuo A."/>
            <person name="Hayes R.D."/>
            <person name="Haridas S."/>
            <person name="Andreopoulos B."/>
            <person name="Riley R."/>
            <person name="LaButti K."/>
            <person name="Pangilinan J."/>
            <person name="Lipzen A."/>
            <person name="Amirebrahimi M."/>
            <person name="Yan J."/>
            <person name="Adam C."/>
            <person name="Keymanesh K."/>
            <person name="Ng V."/>
            <person name="Louie K."/>
            <person name="Northen T."/>
            <person name="Drula E."/>
            <person name="Henrissat B."/>
            <person name="Hsieh H.M."/>
            <person name="Youens-Clark K."/>
            <person name="Lutzoni F."/>
            <person name="Miadlikowska J."/>
            <person name="Eastwood D.C."/>
            <person name="Hamelin R.C."/>
            <person name="Grigoriev I.V."/>
            <person name="U'Ren J.M."/>
        </authorList>
    </citation>
    <scope>NUCLEOTIDE SEQUENCE [LARGE SCALE GENOMIC DNA]</scope>
    <source>
        <strain evidence="1 2">CBS 119005</strain>
    </source>
</reference>
<protein>
    <submittedName>
        <fullName evidence="1">Glycoside hydrolase family 76 protein</fullName>
    </submittedName>
</protein>
<evidence type="ECO:0000313" key="2">
    <source>
        <dbReference type="Proteomes" id="UP001497700"/>
    </source>
</evidence>
<evidence type="ECO:0000313" key="1">
    <source>
        <dbReference type="EMBL" id="KAI4861332.1"/>
    </source>
</evidence>